<dbReference type="AlphaFoldDB" id="A0AAV0ARZ2"/>
<comment type="caution">
    <text evidence="12">The sequence shown here is derived from an EMBL/GenBank/DDBJ whole genome shotgun (WGS) entry which is preliminary data.</text>
</comment>
<feature type="compositionally biased region" description="Polar residues" evidence="10">
    <location>
        <begin position="602"/>
        <end position="613"/>
    </location>
</feature>
<dbReference type="SUPFAM" id="SSF48452">
    <property type="entry name" value="TPR-like"/>
    <property type="match status" value="1"/>
</dbReference>
<evidence type="ECO:0000256" key="2">
    <source>
        <dbReference type="ARBA" id="ARBA00022664"/>
    </source>
</evidence>
<dbReference type="InterPro" id="IPR012677">
    <property type="entry name" value="Nucleotide-bd_a/b_plait_sf"/>
</dbReference>
<dbReference type="SMART" id="SM00386">
    <property type="entry name" value="HAT"/>
    <property type="match status" value="3"/>
</dbReference>
<proteinExistence type="predicted"/>
<evidence type="ECO:0000256" key="8">
    <source>
        <dbReference type="ARBA" id="ARBA00093627"/>
    </source>
</evidence>
<name>A0AAV0ARZ2_PHAPC</name>
<sequence length="1113" mass="126981">MDDPELKPDESGTNSTVQVDPQSADEILNQLSNLISELQSNPFDYNSHKLNIELCKKLGIEMVEELNQARNLMSDYFPADQDFFSDWISDLKSFGNSPYDLNMIQSVLKVYEQASSYSFFPTIEASRLDFIIQLYYDSRLMKRPNEDLLELVEGNSDEASIELGENDNQISEEMLQVQDFVNEEMVRELAVDVIDKVGHHLCESSKIWNLWAVHEFTVFKKDPTEDRLSRFKAMLHSRLGVPHLDSANTFQVYSTLITKHENDHYEEEMVAANAIYCSARKLTDDREIREAQLKKSGYSCEEYLKYLSWEVSRKPIEFDLCYVLFERALLQHPNTPELWTEFLRFLTQCRDQPMLPITIARRATRTIPWCGDIWAGAIRAFERNGQSIEVVEDLCSRAINSKFLEHDAEALVAFTIGRADFHRRRLDAYISAGGFENLEQVLALVEGVAKPLLNGIEKLKKLFPRSGDPSCRLEKYLVTLYEHHDRADEASKVWEKTTKRYRETYSTWISAADFEVRRKNLGRAREYFKKAANIKLDYPEYLLQAWLAFEHHFGNLDELEHATFKVNNIMKGINARRKREAELQVSVVSQTSNPADKEVNDDNQYYQAPTSDAKSVDLKRKAEEALGKDEVRKSDEKKVKRSAEQSQASNSLGEKNISDLKRDRENSTVLLAGLQPDITESKISQLFRDCGKIREIVIHRVDSSEVVATVEFWDRDSVLPAQTKDKKQLDGQEISVTLAWRSTLYVTNFSEDAKDDWIREKFSRYGKIFDVRWPSKRFKSTRRFCYVQFTSPESAESALELHELEVAPQQKMSVLISNPARKQSRTDVGANDRELYITCLSKFVQENDLRKLFSPFGEITGVRLMLDSAGHSKGFAFVEFKDESSAKAALSVNNVELKKRRIGVTISSGKGQLLSKRSSASAEKKISSLVSHRSRSVKVSNLPEGFQEALVQQAFETFGKVIKIITYPDKKEALVEFESEKDSGKVMLDPNPIYVNEQKVEVSVPISGTANDGTKGSGSSESFVPLLPRKAAIKGQRSRLGIGSKKNEKTELIRSDSERRHKKIDVDIEDKEATTNKKSKNDAGLNKIEKSDGSGSDNYGGKGQDEFRKMLLK</sequence>
<reference evidence="12" key="1">
    <citation type="submission" date="2022-06" db="EMBL/GenBank/DDBJ databases">
        <authorList>
            <consortium name="SYNGENTA / RWTH Aachen University"/>
        </authorList>
    </citation>
    <scope>NUCLEOTIDE SEQUENCE</scope>
</reference>
<dbReference type="GO" id="GO:0003723">
    <property type="term" value="F:RNA binding"/>
    <property type="evidence" value="ECO:0007669"/>
    <property type="project" value="UniProtKB-UniRule"/>
</dbReference>
<evidence type="ECO:0000256" key="7">
    <source>
        <dbReference type="ARBA" id="ARBA00093374"/>
    </source>
</evidence>
<dbReference type="SUPFAM" id="SSF54928">
    <property type="entry name" value="RNA-binding domain, RBD"/>
    <property type="match status" value="3"/>
</dbReference>
<dbReference type="EMBL" id="CALTRL010001073">
    <property type="protein sequence ID" value="CAH7670832.1"/>
    <property type="molecule type" value="Genomic_DNA"/>
</dbReference>
<feature type="compositionally biased region" description="Basic and acidic residues" evidence="10">
    <location>
        <begin position="1071"/>
        <end position="1092"/>
    </location>
</feature>
<keyword evidence="5" id="KW-0508">mRNA splicing</keyword>
<keyword evidence="4 9" id="KW-0694">RNA-binding</keyword>
<dbReference type="CDD" id="cd12296">
    <property type="entry name" value="RRM1_Prp24"/>
    <property type="match status" value="1"/>
</dbReference>
<feature type="region of interest" description="Disordered" evidence="10">
    <location>
        <begin position="588"/>
        <end position="659"/>
    </location>
</feature>
<dbReference type="Gene3D" id="1.25.40.10">
    <property type="entry name" value="Tetratricopeptide repeat domain"/>
    <property type="match status" value="2"/>
</dbReference>
<dbReference type="PROSITE" id="PS50102">
    <property type="entry name" value="RRM"/>
    <property type="match status" value="4"/>
</dbReference>
<dbReference type="InterPro" id="IPR000504">
    <property type="entry name" value="RRM_dom"/>
</dbReference>
<feature type="compositionally biased region" description="Basic and acidic residues" evidence="10">
    <location>
        <begin position="614"/>
        <end position="643"/>
    </location>
</feature>
<evidence type="ECO:0000313" key="13">
    <source>
        <dbReference type="Proteomes" id="UP001153365"/>
    </source>
</evidence>
<gene>
    <name evidence="12" type="ORF">PPACK8108_LOCUS5570</name>
</gene>
<dbReference type="GO" id="GO:0008380">
    <property type="term" value="P:RNA splicing"/>
    <property type="evidence" value="ECO:0007669"/>
    <property type="project" value="UniProtKB-KW"/>
</dbReference>
<evidence type="ECO:0000256" key="3">
    <source>
        <dbReference type="ARBA" id="ARBA00022737"/>
    </source>
</evidence>
<feature type="domain" description="RRM" evidence="11">
    <location>
        <begin position="742"/>
        <end position="819"/>
    </location>
</feature>
<feature type="domain" description="RRM" evidence="11">
    <location>
        <begin position="935"/>
        <end position="1007"/>
    </location>
</feature>
<feature type="compositionally biased region" description="Basic and acidic residues" evidence="10">
    <location>
        <begin position="1103"/>
        <end position="1113"/>
    </location>
</feature>
<dbReference type="CDD" id="cd00590">
    <property type="entry name" value="RRM_SF"/>
    <property type="match status" value="1"/>
</dbReference>
<organism evidence="12 13">
    <name type="scientific">Phakopsora pachyrhizi</name>
    <name type="common">Asian soybean rust disease fungus</name>
    <dbReference type="NCBI Taxonomy" id="170000"/>
    <lineage>
        <taxon>Eukaryota</taxon>
        <taxon>Fungi</taxon>
        <taxon>Dikarya</taxon>
        <taxon>Basidiomycota</taxon>
        <taxon>Pucciniomycotina</taxon>
        <taxon>Pucciniomycetes</taxon>
        <taxon>Pucciniales</taxon>
        <taxon>Phakopsoraceae</taxon>
        <taxon>Phakopsora</taxon>
    </lineage>
</organism>
<comment type="function">
    <text evidence="7">Functions as a recycling factor of the spliceosome, a machinery that forms on each precursor-messenger RNA (pre-mRNA) and catalyzes the removal of introns. Chaperones the re-annealing of U4 and U6 snRNAs (small nuclear RNAs) released from previous rounds of splicing, an initial step in reforming the U4/U6-U5 tri-snRNP (small nuclear ribonucleoprotein) that can reassemble into another spliceosome complex; this step involves binding U6 and facilitating the unwinding of the U6 internal stem loop, followed by base-pairing of U6 to U4.</text>
</comment>
<dbReference type="Pfam" id="PF00076">
    <property type="entry name" value="RRM_1"/>
    <property type="match status" value="4"/>
</dbReference>
<feature type="compositionally biased region" description="Basic and acidic residues" evidence="10">
    <location>
        <begin position="1045"/>
        <end position="1059"/>
    </location>
</feature>
<protein>
    <recommendedName>
        <fullName evidence="8">U4/U6 snRNA-associated-splicing factor PRP24</fullName>
    </recommendedName>
</protein>
<keyword evidence="6" id="KW-0539">Nucleus</keyword>
<evidence type="ECO:0000313" key="12">
    <source>
        <dbReference type="EMBL" id="CAH7670832.1"/>
    </source>
</evidence>
<feature type="domain" description="RRM" evidence="11">
    <location>
        <begin position="833"/>
        <end position="909"/>
    </location>
</feature>
<keyword evidence="13" id="KW-1185">Reference proteome</keyword>
<dbReference type="GO" id="GO:0005688">
    <property type="term" value="C:U6 snRNP"/>
    <property type="evidence" value="ECO:0007669"/>
    <property type="project" value="UniProtKB-ARBA"/>
</dbReference>
<dbReference type="InterPro" id="IPR034397">
    <property type="entry name" value="Prp24_RRM1"/>
</dbReference>
<dbReference type="InterPro" id="IPR011990">
    <property type="entry name" value="TPR-like_helical_dom_sf"/>
</dbReference>
<keyword evidence="2" id="KW-0507">mRNA processing</keyword>
<dbReference type="PANTHER" id="PTHR24012">
    <property type="entry name" value="RNA BINDING PROTEIN"/>
    <property type="match status" value="1"/>
</dbReference>
<feature type="compositionally biased region" description="Polar residues" evidence="10">
    <location>
        <begin position="644"/>
        <end position="653"/>
    </location>
</feature>
<dbReference type="SMART" id="SM00360">
    <property type="entry name" value="RRM"/>
    <property type="match status" value="4"/>
</dbReference>
<dbReference type="Proteomes" id="UP001153365">
    <property type="component" value="Unassembled WGS sequence"/>
</dbReference>
<dbReference type="GO" id="GO:0006397">
    <property type="term" value="P:mRNA processing"/>
    <property type="evidence" value="ECO:0007669"/>
    <property type="project" value="UniProtKB-KW"/>
</dbReference>
<feature type="region of interest" description="Disordered" evidence="10">
    <location>
        <begin position="1035"/>
        <end position="1113"/>
    </location>
</feature>
<evidence type="ECO:0000256" key="4">
    <source>
        <dbReference type="ARBA" id="ARBA00022884"/>
    </source>
</evidence>
<feature type="domain" description="RRM" evidence="11">
    <location>
        <begin position="667"/>
        <end position="741"/>
    </location>
</feature>
<accession>A0AAV0ARZ2</accession>
<evidence type="ECO:0000256" key="5">
    <source>
        <dbReference type="ARBA" id="ARBA00023187"/>
    </source>
</evidence>
<evidence type="ECO:0000256" key="6">
    <source>
        <dbReference type="ARBA" id="ARBA00023242"/>
    </source>
</evidence>
<dbReference type="InterPro" id="IPR035979">
    <property type="entry name" value="RBD_domain_sf"/>
</dbReference>
<dbReference type="FunFam" id="3.30.70.330:FF:000365">
    <property type="entry name" value="U4/U6 snRNA-associated-splicing factor PRP24"/>
    <property type="match status" value="1"/>
</dbReference>
<evidence type="ECO:0000256" key="10">
    <source>
        <dbReference type="SAM" id="MobiDB-lite"/>
    </source>
</evidence>
<evidence type="ECO:0000259" key="11">
    <source>
        <dbReference type="PROSITE" id="PS50102"/>
    </source>
</evidence>
<comment type="subcellular location">
    <subcellularLocation>
        <location evidence="1">Nucleus</location>
    </subcellularLocation>
</comment>
<keyword evidence="3" id="KW-0677">Repeat</keyword>
<evidence type="ECO:0000256" key="1">
    <source>
        <dbReference type="ARBA" id="ARBA00004123"/>
    </source>
</evidence>
<dbReference type="Gene3D" id="3.30.70.330">
    <property type="match status" value="4"/>
</dbReference>
<evidence type="ECO:0000256" key="9">
    <source>
        <dbReference type="PROSITE-ProRule" id="PRU00176"/>
    </source>
</evidence>
<dbReference type="InterPro" id="IPR003107">
    <property type="entry name" value="HAT"/>
</dbReference>